<dbReference type="PANTHER" id="PTHR32305">
    <property type="match status" value="1"/>
</dbReference>
<dbReference type="InterPro" id="IPR017847">
    <property type="entry name" value="T6SS_RhsGE_Vgr_subset"/>
</dbReference>
<dbReference type="EMBL" id="CP151767">
    <property type="protein sequence ID" value="WZU69535.1"/>
    <property type="molecule type" value="Genomic_DNA"/>
</dbReference>
<comment type="subcellular location">
    <subcellularLocation>
        <location evidence="1">Secreted</location>
    </subcellularLocation>
</comment>
<evidence type="ECO:0000259" key="5">
    <source>
        <dbReference type="Pfam" id="PF22178"/>
    </source>
</evidence>
<feature type="domain" description="Gp5/Type VI secretion system Vgr C-terminal trimerisation" evidence="5">
    <location>
        <begin position="467"/>
        <end position="563"/>
    </location>
</feature>
<dbReference type="GO" id="GO:0005576">
    <property type="term" value="C:extracellular region"/>
    <property type="evidence" value="ECO:0007669"/>
    <property type="project" value="UniProtKB-SubCell"/>
</dbReference>
<dbReference type="SUPFAM" id="SSF69279">
    <property type="entry name" value="Phage tail proteins"/>
    <property type="match status" value="2"/>
</dbReference>
<accession>A0AAN0ME02</accession>
<dbReference type="InterPro" id="IPR006533">
    <property type="entry name" value="T6SS_Vgr_RhsGE"/>
</dbReference>
<dbReference type="Pfam" id="PF04717">
    <property type="entry name" value="Phage_base_V"/>
    <property type="match status" value="1"/>
</dbReference>
<evidence type="ECO:0000256" key="1">
    <source>
        <dbReference type="ARBA" id="ARBA00004613"/>
    </source>
</evidence>
<reference evidence="6 7" key="2">
    <citation type="submission" date="2024-08" db="EMBL/GenBank/DDBJ databases">
        <title>Phylogenomic analyses of a clade within the roseobacter group suggest taxonomic reassignments of species of the genera Aestuariivita, Citreicella, Loktanella, Nautella, Pelagibaca, Ruegeria, Thalassobius, Thiobacimonas and Tropicibacter, and the proposal o.</title>
        <authorList>
            <person name="Jeon C.O."/>
        </authorList>
    </citation>
    <scope>NUCLEOTIDE SEQUENCE [LARGE SCALE GENOMIC DNA]</scope>
    <source>
        <strain evidence="6 7">SS1-5</strain>
    </source>
</reference>
<dbReference type="InterPro" id="IPR054030">
    <property type="entry name" value="Gp5_Vgr_C"/>
</dbReference>
<dbReference type="AlphaFoldDB" id="A0AAN0ME02"/>
<dbReference type="PANTHER" id="PTHR32305:SF15">
    <property type="entry name" value="PROTEIN RHSA-RELATED"/>
    <property type="match status" value="1"/>
</dbReference>
<dbReference type="Proteomes" id="UP001470809">
    <property type="component" value="Chromosome"/>
</dbReference>
<dbReference type="InterPro" id="IPR050708">
    <property type="entry name" value="T6SS_VgrG/RHS"/>
</dbReference>
<keyword evidence="7" id="KW-1185">Reference proteome</keyword>
<dbReference type="Pfam" id="PF05954">
    <property type="entry name" value="Phage_GPD"/>
    <property type="match status" value="1"/>
</dbReference>
<dbReference type="InterPro" id="IPR037026">
    <property type="entry name" value="Vgr_OB-fold_dom_sf"/>
</dbReference>
<dbReference type="KEGG" id="yrh:AABB31_04835"/>
<evidence type="ECO:0000313" key="6">
    <source>
        <dbReference type="EMBL" id="WZU69535.1"/>
    </source>
</evidence>
<dbReference type="NCBIfam" id="TIGR03361">
    <property type="entry name" value="VI_Rhs_Vgr"/>
    <property type="match status" value="1"/>
</dbReference>
<evidence type="ECO:0000256" key="3">
    <source>
        <dbReference type="ARBA" id="ARBA00022525"/>
    </source>
</evidence>
<dbReference type="SUPFAM" id="SSF69349">
    <property type="entry name" value="Phage fibre proteins"/>
    <property type="match status" value="1"/>
</dbReference>
<dbReference type="Gene3D" id="2.30.110.50">
    <property type="match status" value="1"/>
</dbReference>
<evidence type="ECO:0000259" key="4">
    <source>
        <dbReference type="Pfam" id="PF04717"/>
    </source>
</evidence>
<organism evidence="6 7">
    <name type="scientific">Yoonia rhodophyticola</name>
    <dbReference type="NCBI Taxonomy" id="3137370"/>
    <lineage>
        <taxon>Bacteria</taxon>
        <taxon>Pseudomonadati</taxon>
        <taxon>Pseudomonadota</taxon>
        <taxon>Alphaproteobacteria</taxon>
        <taxon>Rhodobacterales</taxon>
        <taxon>Paracoccaceae</taxon>
        <taxon>Yoonia</taxon>
    </lineage>
</organism>
<keyword evidence="3" id="KW-0964">Secreted</keyword>
<sequence length="683" mass="76256">MFSQSNRQGRLSTVLGEDVLVLLRMDGTEELSGDFVWQVEALSTQAGLDLHALLGTHVTVEIDHADGIRAFDGIVCEASAGGATENGLRYDLTLRPWLHVAGLRRNMRIFHNKTVIQIVEEVLSAYAGLGQPHLEIQVTDNYPVLEYTVQYGESDADFVRRQLERHGISWSWRHEVGSHTLLLTDLEGSLPEVPGSARPYYGVDGFHQHDGEHFDMWSPAERITTGAVRLTEYNFKMPNASQEVDQMGDATHPAGDIDSYDWPGDYLEQGEGRGVVNRRTEAERGQAPRHEATGDVVSLGAGWRVTLAGDEVPGATGRMFVCLKATHRFRSQGYGSGDSSAEETPYEGSYVLMPDDTPYRPERRTPVPRVQGPETAVVVGEGEIDCDEYGRILCRFHWDLDGAHTMRVRVSQNWASKGWGGMVIPRIGMEVIVEHLRGDPDKPIVTGCVYNGMNTPPYELPAHKTRSTFKTDTHNGDGFNELRFEDEKDKEEIFLHAQKDHNTMILHNESHQIGNDRSKLVGNDQKERVNRDKQIDVGRDHVETIGQDEKKTVMRNSERQIDKDSFDYVNNHRIEYTYANHQEEVGAHHYMKVEGESEVAVGQKIFTRSKMQVLHAKDKFIIGGPGGTIEINSSGIVIRANKIDLKGPVNVTAGAPDQIASLESAINEGLDLAEVCIRKLTDE</sequence>
<dbReference type="Gene3D" id="3.55.50.10">
    <property type="entry name" value="Baseplate protein-like domains"/>
    <property type="match status" value="1"/>
</dbReference>
<dbReference type="Gene3D" id="2.40.50.230">
    <property type="entry name" value="Gp5 N-terminal domain"/>
    <property type="match status" value="1"/>
</dbReference>
<dbReference type="InterPro" id="IPR006531">
    <property type="entry name" value="Gp5/Vgr_OB"/>
</dbReference>
<gene>
    <name evidence="6" type="ORF">AABB31_04835</name>
</gene>
<proteinExistence type="inferred from homology"/>
<reference evidence="7" key="1">
    <citation type="submission" date="2024-04" db="EMBL/GenBank/DDBJ databases">
        <title>Phylogenomic analyses of a clade within the roseobacter group suggest taxonomic reassignments of species of the genera Aestuariivita, Citreicella, Loktanella, Nautella, Pelagibaca, Ruegeria, Thalassobius, Thiobacimonas and Tropicibacter, and the proposal o.</title>
        <authorList>
            <person name="Jeon C.O."/>
        </authorList>
    </citation>
    <scope>NUCLEOTIDE SEQUENCE [LARGE SCALE GENOMIC DNA]</scope>
    <source>
        <strain evidence="7">SS1-5</strain>
    </source>
</reference>
<dbReference type="NCBIfam" id="TIGR01646">
    <property type="entry name" value="vgr_GE"/>
    <property type="match status" value="1"/>
</dbReference>
<dbReference type="RefSeq" id="WP_342078827.1">
    <property type="nucleotide sequence ID" value="NZ_CP151767.2"/>
</dbReference>
<feature type="domain" description="Gp5/Type VI secretion system Vgr protein OB-fold" evidence="4">
    <location>
        <begin position="385"/>
        <end position="450"/>
    </location>
</feature>
<dbReference type="SUPFAM" id="SSF69255">
    <property type="entry name" value="gp5 N-terminal domain-like"/>
    <property type="match status" value="1"/>
</dbReference>
<comment type="similarity">
    <text evidence="2">Belongs to the VgrG protein family.</text>
</comment>
<evidence type="ECO:0000313" key="7">
    <source>
        <dbReference type="Proteomes" id="UP001470809"/>
    </source>
</evidence>
<name>A0AAN0ME02_9RHOB</name>
<dbReference type="Gene3D" id="4.10.220.110">
    <property type="match status" value="1"/>
</dbReference>
<protein>
    <submittedName>
        <fullName evidence="6">Type VI secretion system Vgr family protein</fullName>
    </submittedName>
</protein>
<dbReference type="Pfam" id="PF22178">
    <property type="entry name" value="Gp5_trimer_C"/>
    <property type="match status" value="1"/>
</dbReference>
<evidence type="ECO:0000256" key="2">
    <source>
        <dbReference type="ARBA" id="ARBA00005558"/>
    </source>
</evidence>